<evidence type="ECO:0000259" key="8">
    <source>
        <dbReference type="PROSITE" id="PS51007"/>
    </source>
</evidence>
<keyword evidence="5 6" id="KW-0408">Iron</keyword>
<keyword evidence="3 6" id="KW-0479">Metal-binding</keyword>
<keyword evidence="1" id="KW-0813">Transport</keyword>
<dbReference type="Proteomes" id="UP001595476">
    <property type="component" value="Unassembled WGS sequence"/>
</dbReference>
<dbReference type="PANTHER" id="PTHR33751:SF9">
    <property type="entry name" value="CYTOCHROME C4"/>
    <property type="match status" value="1"/>
</dbReference>
<comment type="caution">
    <text evidence="9">The sequence shown here is derived from an EMBL/GenBank/DDBJ whole genome shotgun (WGS) entry which is preliminary data.</text>
</comment>
<dbReference type="EMBL" id="JBHRSZ010000007">
    <property type="protein sequence ID" value="MFC3152930.1"/>
    <property type="molecule type" value="Genomic_DNA"/>
</dbReference>
<sequence length="103" mass="10597">MEIKTLVAALVMTTASITAQAADINAGKAKAAVCASCHGADGHAAIPTYPHLAGQNAAYLEAALKAYKAGQRTSPQAAIMKSMAMPLSDDDIKNLAAYYSSLK</sequence>
<dbReference type="InterPro" id="IPR009056">
    <property type="entry name" value="Cyt_c-like_dom"/>
</dbReference>
<evidence type="ECO:0000313" key="10">
    <source>
        <dbReference type="Proteomes" id="UP001595476"/>
    </source>
</evidence>
<gene>
    <name evidence="9" type="ORF">ACFOEK_17960</name>
</gene>
<dbReference type="Gene3D" id="1.10.760.10">
    <property type="entry name" value="Cytochrome c-like domain"/>
    <property type="match status" value="1"/>
</dbReference>
<evidence type="ECO:0000256" key="5">
    <source>
        <dbReference type="ARBA" id="ARBA00023004"/>
    </source>
</evidence>
<name>A0ABV7HLA4_9GAMM</name>
<feature type="chain" id="PRO_5047106178" evidence="7">
    <location>
        <begin position="22"/>
        <end position="103"/>
    </location>
</feature>
<accession>A0ABV7HLA4</accession>
<dbReference type="PROSITE" id="PS51007">
    <property type="entry name" value="CYTC"/>
    <property type="match status" value="1"/>
</dbReference>
<dbReference type="Pfam" id="PF00034">
    <property type="entry name" value="Cytochrom_C"/>
    <property type="match status" value="1"/>
</dbReference>
<evidence type="ECO:0000313" key="9">
    <source>
        <dbReference type="EMBL" id="MFC3152930.1"/>
    </source>
</evidence>
<evidence type="ECO:0000256" key="3">
    <source>
        <dbReference type="ARBA" id="ARBA00022723"/>
    </source>
</evidence>
<keyword evidence="4" id="KW-0249">Electron transport</keyword>
<reference evidence="10" key="1">
    <citation type="journal article" date="2019" name="Int. J. Syst. Evol. Microbiol.">
        <title>The Global Catalogue of Microorganisms (GCM) 10K type strain sequencing project: providing services to taxonomists for standard genome sequencing and annotation.</title>
        <authorList>
            <consortium name="The Broad Institute Genomics Platform"/>
            <consortium name="The Broad Institute Genome Sequencing Center for Infectious Disease"/>
            <person name="Wu L."/>
            <person name="Ma J."/>
        </authorList>
    </citation>
    <scope>NUCLEOTIDE SEQUENCE [LARGE SCALE GENOMIC DNA]</scope>
    <source>
        <strain evidence="10">KCTC 52438</strain>
    </source>
</reference>
<feature type="domain" description="Cytochrome c" evidence="8">
    <location>
        <begin position="22"/>
        <end position="103"/>
    </location>
</feature>
<dbReference type="PANTHER" id="PTHR33751">
    <property type="entry name" value="CBB3-TYPE CYTOCHROME C OXIDASE SUBUNIT FIXP"/>
    <property type="match status" value="1"/>
</dbReference>
<evidence type="ECO:0000256" key="6">
    <source>
        <dbReference type="PROSITE-ProRule" id="PRU00433"/>
    </source>
</evidence>
<evidence type="ECO:0000256" key="2">
    <source>
        <dbReference type="ARBA" id="ARBA00022617"/>
    </source>
</evidence>
<evidence type="ECO:0000256" key="7">
    <source>
        <dbReference type="SAM" id="SignalP"/>
    </source>
</evidence>
<proteinExistence type="predicted"/>
<protein>
    <submittedName>
        <fullName evidence="9">C-type cytochrome</fullName>
    </submittedName>
</protein>
<dbReference type="InterPro" id="IPR008168">
    <property type="entry name" value="Cyt_C_IC"/>
</dbReference>
<dbReference type="SUPFAM" id="SSF46626">
    <property type="entry name" value="Cytochrome c"/>
    <property type="match status" value="1"/>
</dbReference>
<dbReference type="InterPro" id="IPR036909">
    <property type="entry name" value="Cyt_c-like_dom_sf"/>
</dbReference>
<dbReference type="InterPro" id="IPR050597">
    <property type="entry name" value="Cytochrome_c_Oxidase_Subunit"/>
</dbReference>
<keyword evidence="2 6" id="KW-0349">Heme</keyword>
<keyword evidence="7" id="KW-0732">Signal</keyword>
<keyword evidence="10" id="KW-1185">Reference proteome</keyword>
<evidence type="ECO:0000256" key="4">
    <source>
        <dbReference type="ARBA" id="ARBA00022982"/>
    </source>
</evidence>
<organism evidence="9 10">
    <name type="scientific">Litoribrevibacter euphylliae</name>
    <dbReference type="NCBI Taxonomy" id="1834034"/>
    <lineage>
        <taxon>Bacteria</taxon>
        <taxon>Pseudomonadati</taxon>
        <taxon>Pseudomonadota</taxon>
        <taxon>Gammaproteobacteria</taxon>
        <taxon>Oceanospirillales</taxon>
        <taxon>Oceanospirillaceae</taxon>
        <taxon>Litoribrevibacter</taxon>
    </lineage>
</organism>
<feature type="signal peptide" evidence="7">
    <location>
        <begin position="1"/>
        <end position="21"/>
    </location>
</feature>
<dbReference type="PRINTS" id="PR00605">
    <property type="entry name" value="CYTCHROMECIC"/>
</dbReference>
<evidence type="ECO:0000256" key="1">
    <source>
        <dbReference type="ARBA" id="ARBA00022448"/>
    </source>
</evidence>
<dbReference type="RefSeq" id="WP_386722852.1">
    <property type="nucleotide sequence ID" value="NZ_JBHRSZ010000007.1"/>
</dbReference>